<comment type="caution">
    <text evidence="1">The sequence shown here is derived from an EMBL/GenBank/DDBJ whole genome shotgun (WGS) entry which is preliminary data.</text>
</comment>
<reference evidence="1 2" key="1">
    <citation type="submission" date="2016-03" db="EMBL/GenBank/DDBJ databases">
        <title>EvidentialGene: Evidence-directed Construction of Genes on Genomes.</title>
        <authorList>
            <person name="Gilbert D.G."/>
            <person name="Choi J.-H."/>
            <person name="Mockaitis K."/>
            <person name="Colbourne J."/>
            <person name="Pfrender M."/>
        </authorList>
    </citation>
    <scope>NUCLEOTIDE SEQUENCE [LARGE SCALE GENOMIC DNA]</scope>
    <source>
        <strain evidence="1 2">Xinb3</strain>
        <tissue evidence="1">Complete organism</tissue>
    </source>
</reference>
<dbReference type="EMBL" id="LRGB01001005">
    <property type="protein sequence ID" value="KZS14016.1"/>
    <property type="molecule type" value="Genomic_DNA"/>
</dbReference>
<evidence type="ECO:0000313" key="2">
    <source>
        <dbReference type="Proteomes" id="UP000076858"/>
    </source>
</evidence>
<proteinExistence type="predicted"/>
<dbReference type="Proteomes" id="UP000076858">
    <property type="component" value="Unassembled WGS sequence"/>
</dbReference>
<keyword evidence="2" id="KW-1185">Reference proteome</keyword>
<organism evidence="1 2">
    <name type="scientific">Daphnia magna</name>
    <dbReference type="NCBI Taxonomy" id="35525"/>
    <lineage>
        <taxon>Eukaryota</taxon>
        <taxon>Metazoa</taxon>
        <taxon>Ecdysozoa</taxon>
        <taxon>Arthropoda</taxon>
        <taxon>Crustacea</taxon>
        <taxon>Branchiopoda</taxon>
        <taxon>Diplostraca</taxon>
        <taxon>Cladocera</taxon>
        <taxon>Anomopoda</taxon>
        <taxon>Daphniidae</taxon>
        <taxon>Daphnia</taxon>
    </lineage>
</organism>
<protein>
    <submittedName>
        <fullName evidence="1">Uncharacterized protein</fullName>
    </submittedName>
</protein>
<dbReference type="AlphaFoldDB" id="A0A164XA34"/>
<evidence type="ECO:0000313" key="1">
    <source>
        <dbReference type="EMBL" id="KZS14016.1"/>
    </source>
</evidence>
<accession>A0A164XA34</accession>
<name>A0A164XA34_9CRUS</name>
<sequence>MQEKAKKVESSNTIELTQPRKPFKSAVPCCNSNVSLGRVTPDPPKMKVFIFAAMLMIAVSGQDIPGENHVPHPDHQAPAVYFKPMYRDYRYNDAYHPEHITPTMPRILVFISKIRKMFLV</sequence>
<gene>
    <name evidence="1" type="ORF">APZ42_020673</name>
</gene>